<reference evidence="6 7" key="1">
    <citation type="journal article" date="2012" name="PLoS Pathog.">
        <title>Diverse lifestyles and strategies of plant pathogenesis encoded in the genomes of eighteen Dothideomycetes fungi.</title>
        <authorList>
            <person name="Ohm R.A."/>
            <person name="Feau N."/>
            <person name="Henrissat B."/>
            <person name="Schoch C.L."/>
            <person name="Horwitz B.A."/>
            <person name="Barry K.W."/>
            <person name="Condon B.J."/>
            <person name="Copeland A.C."/>
            <person name="Dhillon B."/>
            <person name="Glaser F."/>
            <person name="Hesse C.N."/>
            <person name="Kosti I."/>
            <person name="LaButti K."/>
            <person name="Lindquist E.A."/>
            <person name="Lucas S."/>
            <person name="Salamov A.A."/>
            <person name="Bradshaw R.E."/>
            <person name="Ciuffetti L."/>
            <person name="Hamelin R.C."/>
            <person name="Kema G.H.J."/>
            <person name="Lawrence C."/>
            <person name="Scott J.A."/>
            <person name="Spatafora J.W."/>
            <person name="Turgeon B.G."/>
            <person name="de Wit P.J.G.M."/>
            <person name="Zhong S."/>
            <person name="Goodwin S.B."/>
            <person name="Grigoriev I.V."/>
        </authorList>
    </citation>
    <scope>NUCLEOTIDE SEQUENCE [LARGE SCALE GENOMIC DNA]</scope>
    <source>
        <strain evidence="6 7">SO2202</strain>
    </source>
</reference>
<protein>
    <submittedName>
        <fullName evidence="6">Glutation S-transferase</fullName>
    </submittedName>
</protein>
<keyword evidence="4 5" id="KW-0472">Membrane</keyword>
<evidence type="ECO:0000256" key="4">
    <source>
        <dbReference type="ARBA" id="ARBA00023136"/>
    </source>
</evidence>
<keyword evidence="3 5" id="KW-1133">Transmembrane helix</keyword>
<dbReference type="PANTHER" id="PTHR10250">
    <property type="entry name" value="MICROSOMAL GLUTATHIONE S-TRANSFERASE"/>
    <property type="match status" value="1"/>
</dbReference>
<evidence type="ECO:0000256" key="3">
    <source>
        <dbReference type="ARBA" id="ARBA00022989"/>
    </source>
</evidence>
<dbReference type="GO" id="GO:0004602">
    <property type="term" value="F:glutathione peroxidase activity"/>
    <property type="evidence" value="ECO:0007669"/>
    <property type="project" value="TreeGrafter"/>
</dbReference>
<feature type="transmembrane region" description="Helical" evidence="5">
    <location>
        <begin position="130"/>
        <end position="152"/>
    </location>
</feature>
<dbReference type="GO" id="GO:0005635">
    <property type="term" value="C:nuclear envelope"/>
    <property type="evidence" value="ECO:0007669"/>
    <property type="project" value="TreeGrafter"/>
</dbReference>
<feature type="transmembrane region" description="Helical" evidence="5">
    <location>
        <begin position="12"/>
        <end position="30"/>
    </location>
</feature>
<sequence>MSTTIVVPNQYGYVVATTACTFFLGFWHGMRAGLSRQAAQINAPKAYADSGDMDKAQDKEHMAAMYMFNCKQRAHANYLEMLPATALSLLIAGIQYPMVSTFLGIGWIVGRVMYALGYTNAAQENGRGRVLGFALSQPLAIGLWGLAGWSGIKLTL</sequence>
<dbReference type="Gene3D" id="1.20.120.550">
    <property type="entry name" value="Membrane associated eicosanoid/glutathione metabolism-like domain"/>
    <property type="match status" value="1"/>
</dbReference>
<comment type="subcellular location">
    <subcellularLocation>
        <location evidence="1">Membrane</location>
        <topology evidence="1">Multi-pass membrane protein</topology>
    </subcellularLocation>
</comment>
<dbReference type="Proteomes" id="UP000016931">
    <property type="component" value="Unassembled WGS sequence"/>
</dbReference>
<dbReference type="OMA" id="VIFNCIQ"/>
<accession>M3D4N1</accession>
<keyword evidence="2 5" id="KW-0812">Transmembrane</keyword>
<gene>
    <name evidence="6" type="ORF">SEPMUDRAFT_63851</name>
</gene>
<evidence type="ECO:0000256" key="2">
    <source>
        <dbReference type="ARBA" id="ARBA00022692"/>
    </source>
</evidence>
<keyword evidence="7" id="KW-1185">Reference proteome</keyword>
<dbReference type="GO" id="GO:0005783">
    <property type="term" value="C:endoplasmic reticulum"/>
    <property type="evidence" value="ECO:0007669"/>
    <property type="project" value="TreeGrafter"/>
</dbReference>
<evidence type="ECO:0000256" key="5">
    <source>
        <dbReference type="SAM" id="Phobius"/>
    </source>
</evidence>
<dbReference type="GeneID" id="27906792"/>
<dbReference type="GO" id="GO:0004364">
    <property type="term" value="F:glutathione transferase activity"/>
    <property type="evidence" value="ECO:0007669"/>
    <property type="project" value="TreeGrafter"/>
</dbReference>
<dbReference type="AlphaFoldDB" id="M3D4N1"/>
<name>M3D4N1_SPHMS</name>
<dbReference type="InterPro" id="IPR001129">
    <property type="entry name" value="Membr-assoc_MAPEG"/>
</dbReference>
<evidence type="ECO:0000313" key="7">
    <source>
        <dbReference type="Proteomes" id="UP000016931"/>
    </source>
</evidence>
<dbReference type="eggNOG" id="ENOG502S4E5">
    <property type="taxonomic scope" value="Eukaryota"/>
</dbReference>
<dbReference type="HOGENOM" id="CLU_110291_1_1_1"/>
<dbReference type="InterPro" id="IPR050997">
    <property type="entry name" value="MAPEG"/>
</dbReference>
<dbReference type="SUPFAM" id="SSF161084">
    <property type="entry name" value="MAPEG domain-like"/>
    <property type="match status" value="1"/>
</dbReference>
<proteinExistence type="predicted"/>
<keyword evidence="6" id="KW-0808">Transferase</keyword>
<evidence type="ECO:0000313" key="6">
    <source>
        <dbReference type="EMBL" id="EMF13175.1"/>
    </source>
</evidence>
<organism evidence="6 7">
    <name type="scientific">Sphaerulina musiva (strain SO2202)</name>
    <name type="common">Poplar stem canker fungus</name>
    <name type="synonym">Septoria musiva</name>
    <dbReference type="NCBI Taxonomy" id="692275"/>
    <lineage>
        <taxon>Eukaryota</taxon>
        <taxon>Fungi</taxon>
        <taxon>Dikarya</taxon>
        <taxon>Ascomycota</taxon>
        <taxon>Pezizomycotina</taxon>
        <taxon>Dothideomycetes</taxon>
        <taxon>Dothideomycetidae</taxon>
        <taxon>Mycosphaerellales</taxon>
        <taxon>Mycosphaerellaceae</taxon>
        <taxon>Sphaerulina</taxon>
    </lineage>
</organism>
<dbReference type="GO" id="GO:0016020">
    <property type="term" value="C:membrane"/>
    <property type="evidence" value="ECO:0007669"/>
    <property type="project" value="UniProtKB-SubCell"/>
</dbReference>
<dbReference type="OrthoDB" id="410651at2759"/>
<dbReference type="InterPro" id="IPR023352">
    <property type="entry name" value="MAPEG-like_dom_sf"/>
</dbReference>
<dbReference type="RefSeq" id="XP_016761296.1">
    <property type="nucleotide sequence ID" value="XM_016909655.1"/>
</dbReference>
<evidence type="ECO:0000256" key="1">
    <source>
        <dbReference type="ARBA" id="ARBA00004141"/>
    </source>
</evidence>
<dbReference type="Pfam" id="PF01124">
    <property type="entry name" value="MAPEG"/>
    <property type="match status" value="1"/>
</dbReference>
<dbReference type="PANTHER" id="PTHR10250:SF26">
    <property type="entry name" value="GLUTATHIONE S-TRANSFERASE 3, MITOCHONDRIAL"/>
    <property type="match status" value="1"/>
</dbReference>
<dbReference type="EMBL" id="KB456263">
    <property type="protein sequence ID" value="EMF13175.1"/>
    <property type="molecule type" value="Genomic_DNA"/>
</dbReference>